<reference evidence="2" key="1">
    <citation type="submission" date="2020-11" db="EMBL/GenBank/DDBJ databases">
        <authorList>
            <person name="Tran Van P."/>
        </authorList>
    </citation>
    <scope>NUCLEOTIDE SEQUENCE</scope>
</reference>
<evidence type="ECO:0000256" key="1">
    <source>
        <dbReference type="SAM" id="MobiDB-lite"/>
    </source>
</evidence>
<gene>
    <name evidence="2" type="ORF">CTOB1V02_LOCUS1909</name>
</gene>
<dbReference type="PANTHER" id="PTHR44873:SF1">
    <property type="entry name" value="DNAJ HOMOLOG SUBFAMILY C MEMBER 30, MITOCHONDRIAL"/>
    <property type="match status" value="1"/>
</dbReference>
<dbReference type="PANTHER" id="PTHR44873">
    <property type="entry name" value="DNAJ HOMOLOG SUBFAMILY C MEMBER 30, MITOCHONDRIAL"/>
    <property type="match status" value="1"/>
</dbReference>
<feature type="compositionally biased region" description="Low complexity" evidence="1">
    <location>
        <begin position="26"/>
        <end position="37"/>
    </location>
</feature>
<dbReference type="AlphaFoldDB" id="A0A7R8W7X6"/>
<dbReference type="SUPFAM" id="SSF46565">
    <property type="entry name" value="Chaperone J-domain"/>
    <property type="match status" value="1"/>
</dbReference>
<proteinExistence type="predicted"/>
<dbReference type="EMBL" id="OB660277">
    <property type="protein sequence ID" value="CAD7223937.1"/>
    <property type="molecule type" value="Genomic_DNA"/>
</dbReference>
<feature type="region of interest" description="Disordered" evidence="1">
    <location>
        <begin position="1"/>
        <end position="38"/>
    </location>
</feature>
<dbReference type="InterPro" id="IPR053025">
    <property type="entry name" value="Mito_ATP_Synthase-Asso"/>
</dbReference>
<dbReference type="PROSITE" id="PS00636">
    <property type="entry name" value="DNAJ_1"/>
    <property type="match status" value="1"/>
</dbReference>
<dbReference type="InterPro" id="IPR036869">
    <property type="entry name" value="J_dom_sf"/>
</dbReference>
<feature type="compositionally biased region" description="Basic and acidic residues" evidence="1">
    <location>
        <begin position="1"/>
        <end position="12"/>
    </location>
</feature>
<protein>
    <submittedName>
        <fullName evidence="2">Uncharacterized protein</fullName>
    </submittedName>
</protein>
<sequence length="330" mass="36900">MMRLSDQVHGEGLDYASNEGTAVPDSSTSSSESSSTSWYSNKAGFMTRLLTLSYRTMSGLTQTLMYFHPMPRFGFNSTSSCLACQALALCLPIDRQNLSTRSLFTSSWTYHEHARRLQSSFNRSDPNYYETLGIERKASSSEIKNAYYKLVKKFHPDYNKSEEAVKKFRQVADAYEVLGNTRLKRLYDKEMYSTLQSQRARGPATTATEVALKRAQWQTKVRKQPMSGIKPASPHPNHTSHYPCASSPYSYGVGLSVWVIRLSPQWPADAAAGGTICGVCRVPAGFHYVDNTKRTNKEVSSEFLRAAWELNVPMLRSMAEGLCTACDPGP</sequence>
<dbReference type="OrthoDB" id="6343681at2759"/>
<dbReference type="PROSITE" id="PS50076">
    <property type="entry name" value="DNAJ_2"/>
    <property type="match status" value="1"/>
</dbReference>
<dbReference type="InterPro" id="IPR001623">
    <property type="entry name" value="DnaJ_domain"/>
</dbReference>
<dbReference type="SMART" id="SM00271">
    <property type="entry name" value="DnaJ"/>
    <property type="match status" value="1"/>
</dbReference>
<organism evidence="2">
    <name type="scientific">Cyprideis torosa</name>
    <dbReference type="NCBI Taxonomy" id="163714"/>
    <lineage>
        <taxon>Eukaryota</taxon>
        <taxon>Metazoa</taxon>
        <taxon>Ecdysozoa</taxon>
        <taxon>Arthropoda</taxon>
        <taxon>Crustacea</taxon>
        <taxon>Oligostraca</taxon>
        <taxon>Ostracoda</taxon>
        <taxon>Podocopa</taxon>
        <taxon>Podocopida</taxon>
        <taxon>Cytherocopina</taxon>
        <taxon>Cytheroidea</taxon>
        <taxon>Cytherideidae</taxon>
        <taxon>Cyprideis</taxon>
    </lineage>
</organism>
<dbReference type="CDD" id="cd06257">
    <property type="entry name" value="DnaJ"/>
    <property type="match status" value="1"/>
</dbReference>
<evidence type="ECO:0000313" key="2">
    <source>
        <dbReference type="EMBL" id="CAD7223937.1"/>
    </source>
</evidence>
<dbReference type="InterPro" id="IPR018253">
    <property type="entry name" value="DnaJ_domain_CS"/>
</dbReference>
<dbReference type="PRINTS" id="PR00625">
    <property type="entry name" value="JDOMAIN"/>
</dbReference>
<dbReference type="Gene3D" id="1.10.287.110">
    <property type="entry name" value="DnaJ domain"/>
    <property type="match status" value="1"/>
</dbReference>
<name>A0A7R8W7X6_9CRUS</name>
<dbReference type="Pfam" id="PF00226">
    <property type="entry name" value="DnaJ"/>
    <property type="match status" value="1"/>
</dbReference>
<accession>A0A7R8W7X6</accession>